<keyword evidence="1" id="KW-0812">Transmembrane</keyword>
<evidence type="ECO:0000256" key="1">
    <source>
        <dbReference type="SAM" id="Phobius"/>
    </source>
</evidence>
<evidence type="ECO:0000313" key="2">
    <source>
        <dbReference type="EMBL" id="HEA23312.1"/>
    </source>
</evidence>
<gene>
    <name evidence="2" type="ORF">ENH87_20710</name>
</gene>
<organism evidence="2">
    <name type="scientific">Pricia antarctica</name>
    <dbReference type="NCBI Taxonomy" id="641691"/>
    <lineage>
        <taxon>Bacteria</taxon>
        <taxon>Pseudomonadati</taxon>
        <taxon>Bacteroidota</taxon>
        <taxon>Flavobacteriia</taxon>
        <taxon>Flavobacteriales</taxon>
        <taxon>Flavobacteriaceae</taxon>
        <taxon>Pricia</taxon>
    </lineage>
</organism>
<feature type="transmembrane region" description="Helical" evidence="1">
    <location>
        <begin position="6"/>
        <end position="27"/>
    </location>
</feature>
<keyword evidence="1" id="KW-0472">Membrane</keyword>
<comment type="caution">
    <text evidence="2">The sequence shown here is derived from an EMBL/GenBank/DDBJ whole genome shotgun (WGS) entry which is preliminary data.</text>
</comment>
<dbReference type="Proteomes" id="UP000886191">
    <property type="component" value="Unassembled WGS sequence"/>
</dbReference>
<protein>
    <submittedName>
        <fullName evidence="2">Uncharacterized protein</fullName>
    </submittedName>
</protein>
<proteinExistence type="predicted"/>
<dbReference type="EMBL" id="DRGL01000078">
    <property type="protein sequence ID" value="HEA23312.1"/>
    <property type="molecule type" value="Genomic_DNA"/>
</dbReference>
<dbReference type="AlphaFoldDB" id="A0A831VTK6"/>
<reference evidence="2" key="1">
    <citation type="journal article" date="2020" name="mSystems">
        <title>Genome- and Community-Level Interaction Insights into Carbon Utilization and Element Cycling Functions of Hydrothermarchaeota in Hydrothermal Sediment.</title>
        <authorList>
            <person name="Zhou Z."/>
            <person name="Liu Y."/>
            <person name="Xu W."/>
            <person name="Pan J."/>
            <person name="Luo Z.H."/>
            <person name="Li M."/>
        </authorList>
    </citation>
    <scope>NUCLEOTIDE SEQUENCE [LARGE SCALE GENOMIC DNA]</scope>
    <source>
        <strain evidence="2">HyVt-345</strain>
    </source>
</reference>
<sequence length="183" mass="21634">METKDIFYIVGISSTIILSLITLNVNLKNRRNALREHLYKEQVSFLQELFKELTKMNVEFDKIFNNSDNRKNNNYQETLERIALIVYDNEFLLPNDLTILLKKLIEESQEFYLIQIGTNNEKIGKAYREYYERYYALLEYIKDFIGTNSLSIENKKLHDKSNSTESKLLRDILTKAVETTIAI</sequence>
<accession>A0A831VTK6</accession>
<keyword evidence="1" id="KW-1133">Transmembrane helix</keyword>
<name>A0A831VTK6_9FLAO</name>